<dbReference type="PROSITE" id="PS00455">
    <property type="entry name" value="AMP_BINDING"/>
    <property type="match status" value="1"/>
</dbReference>
<proteinExistence type="predicted"/>
<comment type="caution">
    <text evidence="3">The sequence shown here is derived from an EMBL/GenBank/DDBJ whole genome shotgun (WGS) entry which is preliminary data.</text>
</comment>
<dbReference type="Proteomes" id="UP000319818">
    <property type="component" value="Unassembled WGS sequence"/>
</dbReference>
<dbReference type="InterPro" id="IPR000873">
    <property type="entry name" value="AMP-dep_synth/lig_dom"/>
</dbReference>
<dbReference type="InterPro" id="IPR042099">
    <property type="entry name" value="ANL_N_sf"/>
</dbReference>
<dbReference type="PANTHER" id="PTHR43767:SF7">
    <property type="entry name" value="MEDIUM_LONG-CHAIN-FATTY-ACID--COA LIGASE FADD8"/>
    <property type="match status" value="1"/>
</dbReference>
<dbReference type="RefSeq" id="WP_211361772.1">
    <property type="nucleotide sequence ID" value="NZ_VFPH01000001.1"/>
</dbReference>
<evidence type="ECO:0000313" key="3">
    <source>
        <dbReference type="EMBL" id="TQM43680.1"/>
    </source>
</evidence>
<keyword evidence="4" id="KW-1185">Reference proteome</keyword>
<sequence>MATTDAFTLLTRHAAAPARPFLVFCDGDGRTSEISYAEQVRCALGTAELLRREGVAAGDRVHLMTANRPEFLDVFFGCAVLGAVVVPVNPLSTADEVAHQLDDAGATVAIADPQLCATVRSAGREHVRVLDVDELVAARPAEPAPVAHIPRSGVAAIMYTSGTTSRPKGVLVTHENYVRVGTAMAAHLGVTAEDRWLVTLPLFHGNAQYYCLMSALVAGGSIALTSRFSATGWPRHARDLRPTLASLFAAPVRMILARAAPDPVDADNALRLVLFAQNLTDAQAAEFERRFGAPLVQLYGMTETVVPPFVNPPDENRRWDSIGLPLPGVQVRVVDAAGNPVPAGTPGELLVGGEPGTDVALGYHDRPQETAALLDGGWLHTGDLVRLDADGRAYFVDRAKDMVKRAGENVAASEVERVVNEHPAVLECAVHGIPDPVHDEAIVAHVVPRPGHHPEPDELLAWCRARLARFKVPSLVVVRDELPRTSVGKIRKDVLRAEITRPPTPTT</sequence>
<dbReference type="Pfam" id="PF00501">
    <property type="entry name" value="AMP-binding"/>
    <property type="match status" value="1"/>
</dbReference>
<dbReference type="InterPro" id="IPR025110">
    <property type="entry name" value="AMP-bd_C"/>
</dbReference>
<dbReference type="EMBL" id="VFPH01000001">
    <property type="protein sequence ID" value="TQM43680.1"/>
    <property type="molecule type" value="Genomic_DNA"/>
</dbReference>
<reference evidence="3 4" key="1">
    <citation type="submission" date="2019-06" db="EMBL/GenBank/DDBJ databases">
        <title>Sequencing the genomes of 1000 actinobacteria strains.</title>
        <authorList>
            <person name="Klenk H.-P."/>
        </authorList>
    </citation>
    <scope>NUCLEOTIDE SEQUENCE [LARGE SCALE GENOMIC DNA]</scope>
    <source>
        <strain evidence="3 4">DSM 45511</strain>
    </source>
</reference>
<feature type="domain" description="AMP-dependent synthetase/ligase" evidence="1">
    <location>
        <begin position="15"/>
        <end position="363"/>
    </location>
</feature>
<dbReference type="InterPro" id="IPR050237">
    <property type="entry name" value="ATP-dep_AMP-bd_enzyme"/>
</dbReference>
<dbReference type="PANTHER" id="PTHR43767">
    <property type="entry name" value="LONG-CHAIN-FATTY-ACID--COA LIGASE"/>
    <property type="match status" value="1"/>
</dbReference>
<evidence type="ECO:0000259" key="2">
    <source>
        <dbReference type="Pfam" id="PF13193"/>
    </source>
</evidence>
<dbReference type="InterPro" id="IPR020845">
    <property type="entry name" value="AMP-binding_CS"/>
</dbReference>
<feature type="domain" description="AMP-binding enzyme C-terminal" evidence="2">
    <location>
        <begin position="414"/>
        <end position="489"/>
    </location>
</feature>
<dbReference type="Gene3D" id="3.30.300.30">
    <property type="match status" value="1"/>
</dbReference>
<dbReference type="GO" id="GO:0016877">
    <property type="term" value="F:ligase activity, forming carbon-sulfur bonds"/>
    <property type="evidence" value="ECO:0007669"/>
    <property type="project" value="UniProtKB-ARBA"/>
</dbReference>
<name>A0A543GC76_9PSEU</name>
<gene>
    <name evidence="3" type="ORF">FB388_1030</name>
</gene>
<dbReference type="InterPro" id="IPR045851">
    <property type="entry name" value="AMP-bd_C_sf"/>
</dbReference>
<protein>
    <submittedName>
        <fullName evidence="3">Crotonobetaine/carnitine-CoA ligase</fullName>
    </submittedName>
</protein>
<evidence type="ECO:0000259" key="1">
    <source>
        <dbReference type="Pfam" id="PF00501"/>
    </source>
</evidence>
<dbReference type="Gene3D" id="3.40.50.12780">
    <property type="entry name" value="N-terminal domain of ligase-like"/>
    <property type="match status" value="1"/>
</dbReference>
<accession>A0A543GC76</accession>
<dbReference type="SUPFAM" id="SSF56801">
    <property type="entry name" value="Acetyl-CoA synthetase-like"/>
    <property type="match status" value="1"/>
</dbReference>
<evidence type="ECO:0000313" key="4">
    <source>
        <dbReference type="Proteomes" id="UP000319818"/>
    </source>
</evidence>
<organism evidence="3 4">
    <name type="scientific">Pseudonocardia cypriaca</name>
    <dbReference type="NCBI Taxonomy" id="882449"/>
    <lineage>
        <taxon>Bacteria</taxon>
        <taxon>Bacillati</taxon>
        <taxon>Actinomycetota</taxon>
        <taxon>Actinomycetes</taxon>
        <taxon>Pseudonocardiales</taxon>
        <taxon>Pseudonocardiaceae</taxon>
        <taxon>Pseudonocardia</taxon>
    </lineage>
</organism>
<dbReference type="AlphaFoldDB" id="A0A543GC76"/>
<dbReference type="Pfam" id="PF13193">
    <property type="entry name" value="AMP-binding_C"/>
    <property type="match status" value="1"/>
</dbReference>
<keyword evidence="3" id="KW-0436">Ligase</keyword>